<feature type="transmembrane region" description="Helical" evidence="12">
    <location>
        <begin position="177"/>
        <end position="195"/>
    </location>
</feature>
<evidence type="ECO:0000256" key="1">
    <source>
        <dbReference type="ARBA" id="ARBA00001970"/>
    </source>
</evidence>
<comment type="subcellular location">
    <subcellularLocation>
        <location evidence="2">Membrane</location>
        <topology evidence="2">Multi-pass membrane protein</topology>
    </subcellularLocation>
</comment>
<dbReference type="InterPro" id="IPR023754">
    <property type="entry name" value="HemeA_Synthase_type2"/>
</dbReference>
<keyword evidence="6" id="KW-0560">Oxidoreductase</keyword>
<dbReference type="STRING" id="1198029.A0A1U7LW83"/>
<evidence type="ECO:0000313" key="13">
    <source>
        <dbReference type="EMBL" id="OLL26894.1"/>
    </source>
</evidence>
<keyword evidence="14" id="KW-1185">Reference proteome</keyword>
<sequence>MLPVIRTRIYQRCLQSPSNPVIKCVWINRILVRRYSSPLEAAAADVPIKPTPANAPITHKQVGYWLLGSAGLVFGIVVVGGLTRLTESGLSITEWNPVTGVLPPLTQDAWIEEFQKYKRHPEYKLLNQNISLDEFKFIFFMEWAHRIWGRVIGLSFILPMTYFIARKKVTPRIRNRLLGIAGLIGFQGFIGWWMVRSGLGEDLKDQSGVPRVSQYRLATHLGLAFTVYLLMLHTGLSILNEHRFSASHAYRDAIIALKLPALRNFKIAVGLTGAMVFLTALSGAFVAGLDAGMIYNTFPLMGESLFPPKSELISPNYARSSSDITWRNMLENPVTAQLDHRVLAISTFAAIVALWAYSRRLPLPRPVLKATGGVLHVALLQVALGISTLLYVVPIPLAAAHQAGSLALLTMFVVLGSRLRVPRTLMASGISRSKIHRSSLLIAGVGIHANKTT</sequence>
<gene>
    <name evidence="13" type="ORF">NEOLI_000700</name>
</gene>
<dbReference type="GO" id="GO:0005743">
    <property type="term" value="C:mitochondrial inner membrane"/>
    <property type="evidence" value="ECO:0007669"/>
    <property type="project" value="EnsemblFungi"/>
</dbReference>
<evidence type="ECO:0000256" key="12">
    <source>
        <dbReference type="SAM" id="Phobius"/>
    </source>
</evidence>
<proteinExistence type="inferred from homology"/>
<keyword evidence="5 12" id="KW-1133">Transmembrane helix</keyword>
<evidence type="ECO:0000256" key="9">
    <source>
        <dbReference type="ARBA" id="ARBA00023136"/>
    </source>
</evidence>
<feature type="transmembrane region" description="Helical" evidence="12">
    <location>
        <begin position="370"/>
        <end position="393"/>
    </location>
</feature>
<keyword evidence="3 12" id="KW-0812">Transmembrane</keyword>
<evidence type="ECO:0000256" key="3">
    <source>
        <dbReference type="ARBA" id="ARBA00022692"/>
    </source>
</evidence>
<dbReference type="PANTHER" id="PTHR23289">
    <property type="entry name" value="CYTOCHROME C OXIDASE ASSEMBLY PROTEIN COX15"/>
    <property type="match status" value="1"/>
</dbReference>
<feature type="transmembrane region" description="Helical" evidence="12">
    <location>
        <begin position="340"/>
        <end position="358"/>
    </location>
</feature>
<dbReference type="AlphaFoldDB" id="A0A1U7LW83"/>
<keyword evidence="9 12" id="KW-0472">Membrane</keyword>
<accession>A0A1U7LW83</accession>
<dbReference type="InterPro" id="IPR003780">
    <property type="entry name" value="COX15/CtaA_fam"/>
</dbReference>
<dbReference type="Proteomes" id="UP000186594">
    <property type="component" value="Unassembled WGS sequence"/>
</dbReference>
<evidence type="ECO:0000313" key="14">
    <source>
        <dbReference type="Proteomes" id="UP000186594"/>
    </source>
</evidence>
<organism evidence="13 14">
    <name type="scientific">Neolecta irregularis (strain DAH-3)</name>
    <dbReference type="NCBI Taxonomy" id="1198029"/>
    <lineage>
        <taxon>Eukaryota</taxon>
        <taxon>Fungi</taxon>
        <taxon>Dikarya</taxon>
        <taxon>Ascomycota</taxon>
        <taxon>Taphrinomycotina</taxon>
        <taxon>Neolectales</taxon>
        <taxon>Neolectaceae</taxon>
        <taxon>Neolecta</taxon>
    </lineage>
</organism>
<dbReference type="OrthoDB" id="1726137at2759"/>
<evidence type="ECO:0000256" key="10">
    <source>
        <dbReference type="ARBA" id="ARBA00044501"/>
    </source>
</evidence>
<protein>
    <submittedName>
        <fullName evidence="13">Cytochrome c oxidase assembly protein COX15</fullName>
    </submittedName>
</protein>
<dbReference type="GO" id="GO:0051537">
    <property type="term" value="F:2 iron, 2 sulfur cluster binding"/>
    <property type="evidence" value="ECO:0007669"/>
    <property type="project" value="EnsemblFungi"/>
</dbReference>
<evidence type="ECO:0000256" key="4">
    <source>
        <dbReference type="ARBA" id="ARBA00022723"/>
    </source>
</evidence>
<keyword evidence="4" id="KW-0479">Metal-binding</keyword>
<keyword evidence="7" id="KW-0408">Iron</keyword>
<feature type="transmembrane region" description="Helical" evidence="12">
    <location>
        <begin position="267"/>
        <end position="289"/>
    </location>
</feature>
<dbReference type="GO" id="GO:0120547">
    <property type="term" value="F:heme A synthase activity"/>
    <property type="evidence" value="ECO:0007669"/>
    <property type="project" value="UniProtKB-EC"/>
</dbReference>
<evidence type="ECO:0000256" key="7">
    <source>
        <dbReference type="ARBA" id="ARBA00023004"/>
    </source>
</evidence>
<comment type="caution">
    <text evidence="13">The sequence shown here is derived from an EMBL/GenBank/DDBJ whole genome shotgun (WGS) entry which is preliminary data.</text>
</comment>
<evidence type="ECO:0000256" key="5">
    <source>
        <dbReference type="ARBA" id="ARBA00022989"/>
    </source>
</evidence>
<evidence type="ECO:0000256" key="6">
    <source>
        <dbReference type="ARBA" id="ARBA00023002"/>
    </source>
</evidence>
<evidence type="ECO:0000256" key="11">
    <source>
        <dbReference type="ARBA" id="ARBA00048044"/>
    </source>
</evidence>
<dbReference type="GO" id="GO:0046872">
    <property type="term" value="F:metal ion binding"/>
    <property type="evidence" value="ECO:0007669"/>
    <property type="project" value="UniProtKB-KW"/>
</dbReference>
<dbReference type="GO" id="GO:0005759">
    <property type="term" value="C:mitochondrial matrix"/>
    <property type="evidence" value="ECO:0007669"/>
    <property type="project" value="EnsemblFungi"/>
</dbReference>
<dbReference type="OMA" id="AFVCYSW"/>
<reference evidence="13 14" key="1">
    <citation type="submission" date="2016-04" db="EMBL/GenBank/DDBJ databases">
        <title>Evolutionary innovation and constraint leading to complex multicellularity in the Ascomycota.</title>
        <authorList>
            <person name="Cisse O."/>
            <person name="Nguyen A."/>
            <person name="Hewitt D.A."/>
            <person name="Jedd G."/>
            <person name="Stajich J.E."/>
        </authorList>
    </citation>
    <scope>NUCLEOTIDE SEQUENCE [LARGE SCALE GENOMIC DNA]</scope>
    <source>
        <strain evidence="13 14">DAH-3</strain>
    </source>
</reference>
<name>A0A1U7LW83_NEOID</name>
<dbReference type="Pfam" id="PF02628">
    <property type="entry name" value="COX15-CtaA"/>
    <property type="match status" value="1"/>
</dbReference>
<comment type="pathway">
    <text evidence="10">Porphyrin-containing compound metabolism; heme A biosynthesis; heme A from heme O: step 1/1.</text>
</comment>
<dbReference type="HAMAP" id="MF_01665">
    <property type="entry name" value="HemeA_synth_type2"/>
    <property type="match status" value="1"/>
</dbReference>
<evidence type="ECO:0000256" key="8">
    <source>
        <dbReference type="ARBA" id="ARBA00023133"/>
    </source>
</evidence>
<feature type="transmembrane region" description="Helical" evidence="12">
    <location>
        <begin position="399"/>
        <end position="416"/>
    </location>
</feature>
<feature type="transmembrane region" description="Helical" evidence="12">
    <location>
        <begin position="215"/>
        <end position="239"/>
    </location>
</feature>
<comment type="catalytic activity">
    <reaction evidence="11">
        <text>Fe(II)-heme o + 2 A + H2O = Fe(II)-heme a + 2 AH2</text>
        <dbReference type="Rhea" id="RHEA:63388"/>
        <dbReference type="ChEBI" id="CHEBI:13193"/>
        <dbReference type="ChEBI" id="CHEBI:15377"/>
        <dbReference type="ChEBI" id="CHEBI:17499"/>
        <dbReference type="ChEBI" id="CHEBI:60530"/>
        <dbReference type="ChEBI" id="CHEBI:61715"/>
        <dbReference type="EC" id="1.17.99.9"/>
    </reaction>
    <physiologicalReaction direction="left-to-right" evidence="11">
        <dbReference type="Rhea" id="RHEA:63389"/>
    </physiologicalReaction>
</comment>
<dbReference type="GO" id="GO:0016653">
    <property type="term" value="F:oxidoreductase activity, acting on NAD(P)H, heme protein as acceptor"/>
    <property type="evidence" value="ECO:0007669"/>
    <property type="project" value="TreeGrafter"/>
</dbReference>
<feature type="transmembrane region" description="Helical" evidence="12">
    <location>
        <begin position="147"/>
        <end position="165"/>
    </location>
</feature>
<comment type="cofactor">
    <cofactor evidence="1">
        <name>heme b</name>
        <dbReference type="ChEBI" id="CHEBI:60344"/>
    </cofactor>
</comment>
<dbReference type="EMBL" id="LXFE01000138">
    <property type="protein sequence ID" value="OLL26894.1"/>
    <property type="molecule type" value="Genomic_DNA"/>
</dbReference>
<keyword evidence="8" id="KW-0350">Heme biosynthesis</keyword>
<dbReference type="GO" id="GO:0006784">
    <property type="term" value="P:heme A biosynthetic process"/>
    <property type="evidence" value="ECO:0007669"/>
    <property type="project" value="EnsemblFungi"/>
</dbReference>
<evidence type="ECO:0000256" key="2">
    <source>
        <dbReference type="ARBA" id="ARBA00004141"/>
    </source>
</evidence>
<dbReference type="PANTHER" id="PTHR23289:SF2">
    <property type="entry name" value="CYTOCHROME C OXIDASE ASSEMBLY PROTEIN COX15 HOMOLOG"/>
    <property type="match status" value="1"/>
</dbReference>
<feature type="transmembrane region" description="Helical" evidence="12">
    <location>
        <begin position="62"/>
        <end position="82"/>
    </location>
</feature>